<evidence type="ECO:0000256" key="1">
    <source>
        <dbReference type="SAM" id="MobiDB-lite"/>
    </source>
</evidence>
<dbReference type="Pfam" id="PF11338">
    <property type="entry name" value="DUF3140"/>
    <property type="match status" value="1"/>
</dbReference>
<organism evidence="2 3">
    <name type="scientific">Plantimonas leprariae</name>
    <dbReference type="NCBI Taxonomy" id="2615207"/>
    <lineage>
        <taxon>Bacteria</taxon>
        <taxon>Pseudomonadati</taxon>
        <taxon>Pseudomonadota</taxon>
        <taxon>Alphaproteobacteria</taxon>
        <taxon>Hyphomicrobiales</taxon>
        <taxon>Aurantimonadaceae</taxon>
        <taxon>Plantimonas</taxon>
    </lineage>
</organism>
<name>A0A7V7TZI6_9HYPH</name>
<comment type="caution">
    <text evidence="2">The sequence shown here is derived from an EMBL/GenBank/DDBJ whole genome shotgun (WGS) entry which is preliminary data.</text>
</comment>
<dbReference type="AlphaFoldDB" id="A0A7V7TZI6"/>
<gene>
    <name evidence="2" type="ORF">F6X38_13835</name>
</gene>
<dbReference type="InterPro" id="IPR021487">
    <property type="entry name" value="DUF3140"/>
</dbReference>
<sequence length="119" mass="13245">MAKDHDEIWSEWQAAVNMTPAALKKWLDTEESKSVGDTQSGAKSSGKTGGGESTGHKSGHRIVEIKAKKKTELDEDDWEHMAKVVGYVNRHLKQRPKGDTGNTNWAYSLKNWGHDPAKD</sequence>
<accession>A0A7V7TZI6</accession>
<feature type="region of interest" description="Disordered" evidence="1">
    <location>
        <begin position="27"/>
        <end position="62"/>
    </location>
</feature>
<dbReference type="EMBL" id="VZDO01000010">
    <property type="protein sequence ID" value="KAB0679407.1"/>
    <property type="molecule type" value="Genomic_DNA"/>
</dbReference>
<dbReference type="PANTHER" id="PTHR40630:SF1">
    <property type="entry name" value="DNA-BINDING PROTEIN"/>
    <property type="match status" value="1"/>
</dbReference>
<proteinExistence type="predicted"/>
<evidence type="ECO:0000313" key="2">
    <source>
        <dbReference type="EMBL" id="KAB0679407.1"/>
    </source>
</evidence>
<feature type="region of interest" description="Disordered" evidence="1">
    <location>
        <begin position="93"/>
        <end position="119"/>
    </location>
</feature>
<dbReference type="RefSeq" id="WP_150970489.1">
    <property type="nucleotide sequence ID" value="NZ_VZDO01000010.1"/>
</dbReference>
<dbReference type="PANTHER" id="PTHR40630">
    <property type="entry name" value="POSSIBLE DNA-BINDING PROTEIN"/>
    <property type="match status" value="1"/>
</dbReference>
<reference evidence="2 3" key="1">
    <citation type="submission" date="2019-09" db="EMBL/GenBank/DDBJ databases">
        <title>YIM 132180 draft genome.</title>
        <authorList>
            <person name="Zhang K."/>
        </authorList>
    </citation>
    <scope>NUCLEOTIDE SEQUENCE [LARGE SCALE GENOMIC DNA]</scope>
    <source>
        <strain evidence="2 3">YIM 132180</strain>
    </source>
</reference>
<evidence type="ECO:0000313" key="3">
    <source>
        <dbReference type="Proteomes" id="UP000432089"/>
    </source>
</evidence>
<keyword evidence="3" id="KW-1185">Reference proteome</keyword>
<protein>
    <submittedName>
        <fullName evidence="2">DUF3140 domain-containing protein</fullName>
    </submittedName>
</protein>
<dbReference type="Proteomes" id="UP000432089">
    <property type="component" value="Unassembled WGS sequence"/>
</dbReference>